<dbReference type="AlphaFoldDB" id="A0AA87MRF3"/>
<evidence type="ECO:0000313" key="2">
    <source>
        <dbReference type="Proteomes" id="UP000001343"/>
    </source>
</evidence>
<name>A0AA87MRF3_9LEPT</name>
<sequence>MEIGSITYLKALKEINYNHFSKFIIKRHHVKRFKRSSLFLNAYRSFYNPRFWDRFLFEKFF</sequence>
<organism evidence="1 2">
    <name type="scientific">Leptospira mayottensis 200901122</name>
    <dbReference type="NCBI Taxonomy" id="1193010"/>
    <lineage>
        <taxon>Bacteria</taxon>
        <taxon>Pseudomonadati</taxon>
        <taxon>Spirochaetota</taxon>
        <taxon>Spirochaetia</taxon>
        <taxon>Leptospirales</taxon>
        <taxon>Leptospiraceae</taxon>
        <taxon>Leptospira</taxon>
    </lineage>
</organism>
<dbReference type="Proteomes" id="UP000001343">
    <property type="component" value="Unassembled WGS sequence"/>
</dbReference>
<comment type="caution">
    <text evidence="1">The sequence shown here is derived from an EMBL/GenBank/DDBJ whole genome shotgun (WGS) entry which is preliminary data.</text>
</comment>
<reference evidence="1 2" key="1">
    <citation type="journal article" date="2014" name="Int. J. Syst. Evol. Microbiol.">
        <title>Leptospira mayottensis sp. nov., a pathogenic species of the genus Leptospira isolated from humans.</title>
        <authorList>
            <person name="Bourhy P."/>
            <person name="Collet L."/>
            <person name="Brisse S."/>
            <person name="Picardeau M."/>
        </authorList>
    </citation>
    <scope>NUCLEOTIDE SEQUENCE [LARGE SCALE GENOMIC DNA]</scope>
    <source>
        <strain evidence="1 2">200901122</strain>
    </source>
</reference>
<proteinExistence type="predicted"/>
<dbReference type="EMBL" id="AKWM02000037">
    <property type="protein sequence ID" value="EKS00407.1"/>
    <property type="molecule type" value="Genomic_DNA"/>
</dbReference>
<gene>
    <name evidence="1" type="ORF">LEP1GSC125_2312</name>
</gene>
<accession>A0AA87MRF3</accession>
<protein>
    <submittedName>
        <fullName evidence="1">Uncharacterized protein</fullName>
    </submittedName>
</protein>
<evidence type="ECO:0000313" key="1">
    <source>
        <dbReference type="EMBL" id="EKS00407.1"/>
    </source>
</evidence>